<dbReference type="EMBL" id="CAJHJT010000012">
    <property type="protein sequence ID" value="CAD6999147.1"/>
    <property type="molecule type" value="Genomic_DNA"/>
</dbReference>
<evidence type="ECO:0000313" key="1">
    <source>
        <dbReference type="EMBL" id="CAD6999147.1"/>
    </source>
</evidence>
<comment type="caution">
    <text evidence="1">The sequence shown here is derived from an EMBL/GenBank/DDBJ whole genome shotgun (WGS) entry which is preliminary data.</text>
</comment>
<proteinExistence type="predicted"/>
<evidence type="ECO:0000313" key="2">
    <source>
        <dbReference type="Proteomes" id="UP000606786"/>
    </source>
</evidence>
<protein>
    <submittedName>
        <fullName evidence="1">(Mediterranean fruit fly) hypothetical protein</fullName>
    </submittedName>
</protein>
<keyword evidence="2" id="KW-1185">Reference proteome</keyword>
<dbReference type="Proteomes" id="UP000606786">
    <property type="component" value="Unassembled WGS sequence"/>
</dbReference>
<accession>A0A811UMW7</accession>
<sequence>MDLKALLLNSISSKHPLVLNRRMHIGKCCYSVTFEVDGKMLTVMRIRQVYTKAPLMMRVQRRQRFLQKLKSSSSISLSHNLKPHPSPTRTILPEFADCATQTTKPQMRSRSTGTEQQILAVHRQQQTIRRALRKQGTQTDPNTLCQGVQTVRRIVSRGTQTKETCLEVAASQTEYYCYNNQVQTEPLETEPCDEREKEAVVFMLNEIGEMIINQNHLLQNNTTLLNQMSEMTLLNKMAAQQTLFLRNCQKQEKKCKLNRLTRKRGRLRYLPMPQRPPPPVDKKSQFSQTIYPIGLSSKTTQTRQEHHQRKRFSLFCI</sequence>
<reference evidence="1" key="1">
    <citation type="submission" date="2020-11" db="EMBL/GenBank/DDBJ databases">
        <authorList>
            <person name="Whitehead M."/>
        </authorList>
    </citation>
    <scope>NUCLEOTIDE SEQUENCE</scope>
    <source>
        <strain evidence="1">EGII</strain>
    </source>
</reference>
<organism evidence="1 2">
    <name type="scientific">Ceratitis capitata</name>
    <name type="common">Mediterranean fruit fly</name>
    <name type="synonym">Tephritis capitata</name>
    <dbReference type="NCBI Taxonomy" id="7213"/>
    <lineage>
        <taxon>Eukaryota</taxon>
        <taxon>Metazoa</taxon>
        <taxon>Ecdysozoa</taxon>
        <taxon>Arthropoda</taxon>
        <taxon>Hexapoda</taxon>
        <taxon>Insecta</taxon>
        <taxon>Pterygota</taxon>
        <taxon>Neoptera</taxon>
        <taxon>Endopterygota</taxon>
        <taxon>Diptera</taxon>
        <taxon>Brachycera</taxon>
        <taxon>Muscomorpha</taxon>
        <taxon>Tephritoidea</taxon>
        <taxon>Tephritidae</taxon>
        <taxon>Ceratitis</taxon>
        <taxon>Ceratitis</taxon>
    </lineage>
</organism>
<name>A0A811UMW7_CERCA</name>
<gene>
    <name evidence="1" type="ORF">CCAP1982_LOCUS7690</name>
</gene>
<dbReference type="AlphaFoldDB" id="A0A811UMW7"/>
<dbReference type="OrthoDB" id="8020973at2759"/>